<feature type="compositionally biased region" description="Polar residues" evidence="1">
    <location>
        <begin position="7"/>
        <end position="30"/>
    </location>
</feature>
<feature type="non-terminal residue" evidence="2">
    <location>
        <position position="61"/>
    </location>
</feature>
<reference evidence="2" key="1">
    <citation type="submission" date="2021-01" db="EMBL/GenBank/DDBJ databases">
        <authorList>
            <consortium name="Genoscope - CEA"/>
            <person name="William W."/>
        </authorList>
    </citation>
    <scope>NUCLEOTIDE SEQUENCE</scope>
</reference>
<gene>
    <name evidence="2" type="ORF">DARMORV10_C04P57270.1</name>
</gene>
<proteinExistence type="predicted"/>
<feature type="region of interest" description="Disordered" evidence="1">
    <location>
        <begin position="1"/>
        <end position="61"/>
    </location>
</feature>
<accession>A0A816JNT6</accession>
<dbReference type="EMBL" id="HG994368">
    <property type="protein sequence ID" value="CAF1863321.1"/>
    <property type="molecule type" value="Genomic_DNA"/>
</dbReference>
<evidence type="ECO:0000313" key="2">
    <source>
        <dbReference type="EMBL" id="CAF1863321.1"/>
    </source>
</evidence>
<feature type="compositionally biased region" description="Basic and acidic residues" evidence="1">
    <location>
        <begin position="47"/>
        <end position="61"/>
    </location>
</feature>
<evidence type="ECO:0000256" key="1">
    <source>
        <dbReference type="SAM" id="MobiDB-lite"/>
    </source>
</evidence>
<dbReference type="Proteomes" id="UP001295469">
    <property type="component" value="Chromosome C04"/>
</dbReference>
<organism evidence="2">
    <name type="scientific">Brassica napus</name>
    <name type="common">Rape</name>
    <dbReference type="NCBI Taxonomy" id="3708"/>
    <lineage>
        <taxon>Eukaryota</taxon>
        <taxon>Viridiplantae</taxon>
        <taxon>Streptophyta</taxon>
        <taxon>Embryophyta</taxon>
        <taxon>Tracheophyta</taxon>
        <taxon>Spermatophyta</taxon>
        <taxon>Magnoliopsida</taxon>
        <taxon>eudicotyledons</taxon>
        <taxon>Gunneridae</taxon>
        <taxon>Pentapetalae</taxon>
        <taxon>rosids</taxon>
        <taxon>malvids</taxon>
        <taxon>Brassicales</taxon>
        <taxon>Brassicaceae</taxon>
        <taxon>Brassiceae</taxon>
        <taxon>Brassica</taxon>
    </lineage>
</organism>
<name>A0A816JNT6_BRANA</name>
<protein>
    <submittedName>
        <fullName evidence="2">(rape) hypothetical protein</fullName>
    </submittedName>
</protein>
<dbReference type="AlphaFoldDB" id="A0A816JNT6"/>
<sequence>VAIHSDFPTSSSTCSAIQAENTSLEANNNDLPPFSLVTPSTKRQRRSERTKSKRKDAEKVK</sequence>